<comment type="caution">
    <text evidence="3">The sequence shown here is derived from an EMBL/GenBank/DDBJ whole genome shotgun (WGS) entry which is preliminary data.</text>
</comment>
<organism evidence="3 4">
    <name type="scientific">Effusibacillus consociatus</name>
    <dbReference type="NCBI Taxonomy" id="1117041"/>
    <lineage>
        <taxon>Bacteria</taxon>
        <taxon>Bacillati</taxon>
        <taxon>Bacillota</taxon>
        <taxon>Bacilli</taxon>
        <taxon>Bacillales</taxon>
        <taxon>Alicyclobacillaceae</taxon>
        <taxon>Effusibacillus</taxon>
    </lineage>
</organism>
<keyword evidence="2" id="KW-0812">Transmembrane</keyword>
<reference evidence="4" key="1">
    <citation type="journal article" date="2019" name="Int. J. Syst. Evol. Microbiol.">
        <title>The Global Catalogue of Microorganisms (GCM) 10K type strain sequencing project: providing services to taxonomists for standard genome sequencing and annotation.</title>
        <authorList>
            <consortium name="The Broad Institute Genomics Platform"/>
            <consortium name="The Broad Institute Genome Sequencing Center for Infectious Disease"/>
            <person name="Wu L."/>
            <person name="Ma J."/>
        </authorList>
    </citation>
    <scope>NUCLEOTIDE SEQUENCE [LARGE SCALE GENOMIC DNA]</scope>
    <source>
        <strain evidence="4">WYCCWR 12678</strain>
    </source>
</reference>
<keyword evidence="4" id="KW-1185">Reference proteome</keyword>
<feature type="transmembrane region" description="Helical" evidence="2">
    <location>
        <begin position="22"/>
        <end position="50"/>
    </location>
</feature>
<gene>
    <name evidence="3" type="ORF">ACFO8Q_14995</name>
</gene>
<proteinExistence type="predicted"/>
<keyword evidence="2" id="KW-1133">Transmembrane helix</keyword>
<evidence type="ECO:0000256" key="2">
    <source>
        <dbReference type="SAM" id="Phobius"/>
    </source>
</evidence>
<dbReference type="InterPro" id="IPR004995">
    <property type="entry name" value="Spore_Ger"/>
</dbReference>
<keyword evidence="1 2" id="KW-0472">Membrane</keyword>
<dbReference type="Proteomes" id="UP001596002">
    <property type="component" value="Unassembled WGS sequence"/>
</dbReference>
<accession>A0ABV9Q7N6</accession>
<dbReference type="Pfam" id="PF03323">
    <property type="entry name" value="GerA"/>
    <property type="match status" value="1"/>
</dbReference>
<evidence type="ECO:0000313" key="3">
    <source>
        <dbReference type="EMBL" id="MFC4768650.1"/>
    </source>
</evidence>
<dbReference type="EMBL" id="JBHSHC010000112">
    <property type="protein sequence ID" value="MFC4768650.1"/>
    <property type="molecule type" value="Genomic_DNA"/>
</dbReference>
<sequence length="82" mass="8799">MSITGIANFTIPRFNMGNAIRVLRYPIIILAGTLGLYGITVALLAILIHLTSLPSFGVPYFTPVAPLTFGNLKDVYVFLGGT</sequence>
<evidence type="ECO:0000313" key="4">
    <source>
        <dbReference type="Proteomes" id="UP001596002"/>
    </source>
</evidence>
<protein>
    <submittedName>
        <fullName evidence="3">Spore germination protein</fullName>
    </submittedName>
</protein>
<evidence type="ECO:0000256" key="1">
    <source>
        <dbReference type="ARBA" id="ARBA00023136"/>
    </source>
</evidence>
<name>A0ABV9Q7N6_9BACL</name>